<organism evidence="6 7">
    <name type="scientific">Zostera marina</name>
    <name type="common">Eelgrass</name>
    <dbReference type="NCBI Taxonomy" id="29655"/>
    <lineage>
        <taxon>Eukaryota</taxon>
        <taxon>Viridiplantae</taxon>
        <taxon>Streptophyta</taxon>
        <taxon>Embryophyta</taxon>
        <taxon>Tracheophyta</taxon>
        <taxon>Spermatophyta</taxon>
        <taxon>Magnoliopsida</taxon>
        <taxon>Liliopsida</taxon>
        <taxon>Zosteraceae</taxon>
        <taxon>Zostera</taxon>
    </lineage>
</organism>
<dbReference type="Gene3D" id="1.10.8.60">
    <property type="match status" value="2"/>
</dbReference>
<evidence type="ECO:0000259" key="5">
    <source>
        <dbReference type="SMART" id="SM00382"/>
    </source>
</evidence>
<dbReference type="FunFam" id="1.10.8.60:FF:000038">
    <property type="entry name" value="spermatogenesis-associated protein 5-like protein 1"/>
    <property type="match status" value="1"/>
</dbReference>
<dbReference type="GO" id="GO:0016887">
    <property type="term" value="F:ATP hydrolysis activity"/>
    <property type="evidence" value="ECO:0000318"/>
    <property type="project" value="GO_Central"/>
</dbReference>
<dbReference type="PANTHER" id="PTHR23077:SF117">
    <property type="entry name" value="AAA+ ATPASE DOMAIN-CONTAINING PROTEIN"/>
    <property type="match status" value="1"/>
</dbReference>
<dbReference type="OrthoDB" id="5421at2759"/>
<evidence type="ECO:0000313" key="6">
    <source>
        <dbReference type="EMBL" id="KMZ69980.1"/>
    </source>
</evidence>
<dbReference type="Pfam" id="PF17862">
    <property type="entry name" value="AAA_lid_3"/>
    <property type="match status" value="2"/>
</dbReference>
<keyword evidence="7" id="KW-1185">Reference proteome</keyword>
<dbReference type="FunFam" id="3.40.50.300:FF:001107">
    <property type="entry name" value="Cell division control protein 48-B-like protein"/>
    <property type="match status" value="1"/>
</dbReference>
<dbReference type="STRING" id="29655.A0A0K9PP12"/>
<comment type="caution">
    <text evidence="6">The sequence shown here is derived from an EMBL/GenBank/DDBJ whole genome shotgun (WGS) entry which is preliminary data.</text>
</comment>
<dbReference type="Gene3D" id="3.40.50.300">
    <property type="entry name" value="P-loop containing nucleotide triphosphate hydrolases"/>
    <property type="match status" value="2"/>
</dbReference>
<dbReference type="AlphaFoldDB" id="A0A0K9PP12"/>
<dbReference type="SMART" id="SM00382">
    <property type="entry name" value="AAA"/>
    <property type="match status" value="2"/>
</dbReference>
<dbReference type="Proteomes" id="UP000036987">
    <property type="component" value="Unassembled WGS sequence"/>
</dbReference>
<dbReference type="InterPro" id="IPR003960">
    <property type="entry name" value="ATPase_AAA_CS"/>
</dbReference>
<dbReference type="InterPro" id="IPR027417">
    <property type="entry name" value="P-loop_NTPase"/>
</dbReference>
<dbReference type="PROSITE" id="PS00674">
    <property type="entry name" value="AAA"/>
    <property type="match status" value="1"/>
</dbReference>
<dbReference type="GO" id="GO:0005524">
    <property type="term" value="F:ATP binding"/>
    <property type="evidence" value="ECO:0007669"/>
    <property type="project" value="UniProtKB-KW"/>
</dbReference>
<evidence type="ECO:0000256" key="2">
    <source>
        <dbReference type="ARBA" id="ARBA00022741"/>
    </source>
</evidence>
<dbReference type="EMBL" id="LFYR01000733">
    <property type="protein sequence ID" value="KMZ69980.1"/>
    <property type="molecule type" value="Genomic_DNA"/>
</dbReference>
<evidence type="ECO:0000256" key="4">
    <source>
        <dbReference type="RuleBase" id="RU003651"/>
    </source>
</evidence>
<sequence>MVGVKEKTGNGHWRSEEAIAGNAIALQALREIIVYPSVYAREAQMIGLKWPKGLLLYGPPGSGKTSLVRAIVRESDAHLTLISPQSVHRTHVGESERLLRDAFSEAYALASTGKPSVIFIDEIDAICPPRDSRKQHESRIVGQLLTLMDGSKSLSKSLPHISVIASTNRLDGIDPALRRPGRFDSEIEVTIPSLEERLQILELHTKGLDLDHHVDLKSVAAACNGYVGADLEALCKEAAKSTYSRSLGLTKEGRIPHLKIEDWEHARLEVGPSITRGIAKEIPNVSWDDVGGLKDLKRRLQQAVEWPIKYAHAFQKLRISPVRGVLLHGPPGCSKTTLARAIAHAAQASFFSLSGADLFSKYVGEGEALMRRIFHKARQSAPSIVFFDEADTIAPKRGGSSGGSVNVGERLLSTLLTEMDGLEQATGILVLAATNRPQDIDPALRRPGRFDLILYVPPPDTEARYEILRIHTCKMKLGEDVDLRQTAEATHLYTGADLTNLCREAGYVALRENISGKCVLGRHFRTAIASLTPSLTESQIKEYSTFSVDH</sequence>
<dbReference type="OMA" id="DRHIYVA"/>
<keyword evidence="3 4" id="KW-0067">ATP-binding</keyword>
<evidence type="ECO:0000313" key="7">
    <source>
        <dbReference type="Proteomes" id="UP000036987"/>
    </source>
</evidence>
<reference evidence="7" key="1">
    <citation type="journal article" date="2016" name="Nature">
        <title>The genome of the seagrass Zostera marina reveals angiosperm adaptation to the sea.</title>
        <authorList>
            <person name="Olsen J.L."/>
            <person name="Rouze P."/>
            <person name="Verhelst B."/>
            <person name="Lin Y.-C."/>
            <person name="Bayer T."/>
            <person name="Collen J."/>
            <person name="Dattolo E."/>
            <person name="De Paoli E."/>
            <person name="Dittami S."/>
            <person name="Maumus F."/>
            <person name="Michel G."/>
            <person name="Kersting A."/>
            <person name="Lauritano C."/>
            <person name="Lohaus R."/>
            <person name="Toepel M."/>
            <person name="Tonon T."/>
            <person name="Vanneste K."/>
            <person name="Amirebrahimi M."/>
            <person name="Brakel J."/>
            <person name="Bostroem C."/>
            <person name="Chovatia M."/>
            <person name="Grimwood J."/>
            <person name="Jenkins J.W."/>
            <person name="Jueterbock A."/>
            <person name="Mraz A."/>
            <person name="Stam W.T."/>
            <person name="Tice H."/>
            <person name="Bornberg-Bauer E."/>
            <person name="Green P.J."/>
            <person name="Pearson G.A."/>
            <person name="Procaccini G."/>
            <person name="Duarte C.M."/>
            <person name="Schmutz J."/>
            <person name="Reusch T.B.H."/>
            <person name="Van de Peer Y."/>
        </authorList>
    </citation>
    <scope>NUCLEOTIDE SEQUENCE [LARGE SCALE GENOMIC DNA]</scope>
    <source>
        <strain evidence="7">cv. Finnish</strain>
    </source>
</reference>
<evidence type="ECO:0000256" key="3">
    <source>
        <dbReference type="ARBA" id="ARBA00022840"/>
    </source>
</evidence>
<feature type="domain" description="AAA+ ATPase" evidence="5">
    <location>
        <begin position="50"/>
        <end position="193"/>
    </location>
</feature>
<dbReference type="InterPro" id="IPR003959">
    <property type="entry name" value="ATPase_AAA_core"/>
</dbReference>
<evidence type="ECO:0000256" key="1">
    <source>
        <dbReference type="ARBA" id="ARBA00006914"/>
    </source>
</evidence>
<dbReference type="FunFam" id="3.40.50.300:FF:001439">
    <property type="entry name" value="Cell division control protein 48 homolog B"/>
    <property type="match status" value="1"/>
</dbReference>
<feature type="domain" description="AAA+ ATPase" evidence="5">
    <location>
        <begin position="321"/>
        <end position="460"/>
    </location>
</feature>
<dbReference type="SUPFAM" id="SSF52540">
    <property type="entry name" value="P-loop containing nucleoside triphosphate hydrolases"/>
    <property type="match status" value="2"/>
</dbReference>
<protein>
    <submittedName>
        <fullName evidence="6">AAA family ATPase, CDC48 subfamily</fullName>
    </submittedName>
</protein>
<dbReference type="InterPro" id="IPR041569">
    <property type="entry name" value="AAA_lid_3"/>
</dbReference>
<keyword evidence="2 4" id="KW-0547">Nucleotide-binding</keyword>
<dbReference type="InterPro" id="IPR050168">
    <property type="entry name" value="AAA_ATPase_domain"/>
</dbReference>
<dbReference type="PANTHER" id="PTHR23077">
    <property type="entry name" value="AAA-FAMILY ATPASE"/>
    <property type="match status" value="1"/>
</dbReference>
<proteinExistence type="inferred from homology"/>
<dbReference type="Pfam" id="PF00004">
    <property type="entry name" value="AAA"/>
    <property type="match status" value="2"/>
</dbReference>
<dbReference type="InterPro" id="IPR003593">
    <property type="entry name" value="AAA+_ATPase"/>
</dbReference>
<name>A0A0K9PP12_ZOSMR</name>
<comment type="similarity">
    <text evidence="1 4">Belongs to the AAA ATPase family.</text>
</comment>
<accession>A0A0K9PP12</accession>
<gene>
    <name evidence="6" type="ORF">ZOSMA_201G00110</name>
</gene>